<sequence>MLWTDPPKEPSEDARRVLRMLELVGPTLAAVVVVFMFVVTLY</sequence>
<keyword evidence="1" id="KW-0472">Membrane</keyword>
<dbReference type="EMBL" id="JACBZD010000001">
    <property type="protein sequence ID" value="NYI06104.1"/>
    <property type="molecule type" value="Genomic_DNA"/>
</dbReference>
<reference evidence="2 3" key="1">
    <citation type="submission" date="2020-07" db="EMBL/GenBank/DDBJ databases">
        <title>Sequencing the genomes of 1000 actinobacteria strains.</title>
        <authorList>
            <person name="Klenk H.-P."/>
        </authorList>
    </citation>
    <scope>NUCLEOTIDE SEQUENCE [LARGE SCALE GENOMIC DNA]</scope>
    <source>
        <strain evidence="2 3">DSM 42178</strain>
    </source>
</reference>
<name>A0A852ZZI3_9ACTN</name>
<accession>A0A852ZZI3</accession>
<keyword evidence="1" id="KW-1133">Transmembrane helix</keyword>
<protein>
    <submittedName>
        <fullName evidence="2">Uncharacterized protein</fullName>
    </submittedName>
</protein>
<dbReference type="NCBIfam" id="NF047320">
    <property type="entry name" value="morpho_MmpB"/>
    <property type="match status" value="1"/>
</dbReference>
<dbReference type="Pfam" id="PF26627">
    <property type="entry name" value="MmpB"/>
    <property type="match status" value="1"/>
</dbReference>
<evidence type="ECO:0000313" key="2">
    <source>
        <dbReference type="EMBL" id="NYI06104.1"/>
    </source>
</evidence>
<keyword evidence="3" id="KW-1185">Reference proteome</keyword>
<feature type="transmembrane region" description="Helical" evidence="1">
    <location>
        <begin position="20"/>
        <end position="41"/>
    </location>
</feature>
<comment type="caution">
    <text evidence="2">The sequence shown here is derived from an EMBL/GenBank/DDBJ whole genome shotgun (WGS) entry which is preliminary data.</text>
</comment>
<gene>
    <name evidence="2" type="ORF">FHU37_003047</name>
</gene>
<dbReference type="Proteomes" id="UP000567795">
    <property type="component" value="Unassembled WGS sequence"/>
</dbReference>
<evidence type="ECO:0000313" key="3">
    <source>
        <dbReference type="Proteomes" id="UP000567795"/>
    </source>
</evidence>
<dbReference type="RefSeq" id="WP_281394656.1">
    <property type="nucleotide sequence ID" value="NZ_JACBZD010000001.1"/>
</dbReference>
<proteinExistence type="predicted"/>
<organism evidence="2 3">
    <name type="scientific">Allostreptomyces psammosilenae</name>
    <dbReference type="NCBI Taxonomy" id="1892865"/>
    <lineage>
        <taxon>Bacteria</taxon>
        <taxon>Bacillati</taxon>
        <taxon>Actinomycetota</taxon>
        <taxon>Actinomycetes</taxon>
        <taxon>Kitasatosporales</taxon>
        <taxon>Streptomycetaceae</taxon>
        <taxon>Allostreptomyces</taxon>
    </lineage>
</organism>
<dbReference type="AlphaFoldDB" id="A0A852ZZI3"/>
<keyword evidence="1" id="KW-0812">Transmembrane</keyword>
<dbReference type="InterPro" id="IPR058070">
    <property type="entry name" value="MmpB-like"/>
</dbReference>
<evidence type="ECO:0000256" key="1">
    <source>
        <dbReference type="SAM" id="Phobius"/>
    </source>
</evidence>